<accession>A0ABT7C6U0</accession>
<dbReference type="InterPro" id="IPR025159">
    <property type="entry name" value="AbiEi_N"/>
</dbReference>
<feature type="region of interest" description="Disordered" evidence="1">
    <location>
        <begin position="120"/>
        <end position="139"/>
    </location>
</feature>
<evidence type="ECO:0000256" key="1">
    <source>
        <dbReference type="SAM" id="MobiDB-lite"/>
    </source>
</evidence>
<protein>
    <submittedName>
        <fullName evidence="5">DUF559 domain-containing protein</fullName>
    </submittedName>
</protein>
<reference evidence="5" key="2">
    <citation type="journal article" date="2022" name="Sci. Rep.">
        <title>In silico prediction of the enzymes involved in the degradation of the herbicide molinate by Gulosibacter molinativorax ON4T.</title>
        <authorList>
            <person name="Lopes A.R."/>
            <person name="Bunin E."/>
            <person name="Viana A.T."/>
            <person name="Froufe H."/>
            <person name="Munoz-Merida A."/>
            <person name="Pinho D."/>
            <person name="Figueiredo J."/>
            <person name="Barroso C."/>
            <person name="Vaz-Moreira I."/>
            <person name="Bellanger X."/>
            <person name="Egas C."/>
            <person name="Nunes O.C."/>
        </authorList>
    </citation>
    <scope>NUCLEOTIDE SEQUENCE</scope>
    <source>
        <strain evidence="5">ON4</strain>
    </source>
</reference>
<keyword evidence="2" id="KW-0812">Transmembrane</keyword>
<dbReference type="InterPro" id="IPR007569">
    <property type="entry name" value="DUF559"/>
</dbReference>
<dbReference type="InterPro" id="IPR047216">
    <property type="entry name" value="Endonuclease_DUF559_bact"/>
</dbReference>
<dbReference type="Pfam" id="PF04480">
    <property type="entry name" value="DUF559"/>
    <property type="match status" value="1"/>
</dbReference>
<evidence type="ECO:0000313" key="6">
    <source>
        <dbReference type="Proteomes" id="UP001170379"/>
    </source>
</evidence>
<keyword evidence="2" id="KW-0472">Membrane</keyword>
<reference evidence="5" key="1">
    <citation type="submission" date="2018-03" db="EMBL/GenBank/DDBJ databases">
        <authorList>
            <person name="Nunes O.C."/>
            <person name="Lopes A.R."/>
            <person name="Froufe H."/>
            <person name="Munoz-Merida A."/>
            <person name="Barroso C."/>
            <person name="Egas C."/>
        </authorList>
    </citation>
    <scope>NUCLEOTIDE SEQUENCE</scope>
    <source>
        <strain evidence="5">ON4</strain>
    </source>
</reference>
<evidence type="ECO:0000256" key="2">
    <source>
        <dbReference type="SAM" id="Phobius"/>
    </source>
</evidence>
<dbReference type="SUPFAM" id="SSF52980">
    <property type="entry name" value="Restriction endonuclease-like"/>
    <property type="match status" value="1"/>
</dbReference>
<gene>
    <name evidence="5" type="ORF">C7K25_06045</name>
</gene>
<feature type="domain" description="DUF559" evidence="3">
    <location>
        <begin position="210"/>
        <end position="295"/>
    </location>
</feature>
<keyword evidence="6" id="KW-1185">Reference proteome</keyword>
<feature type="region of interest" description="Disordered" evidence="1">
    <location>
        <begin position="320"/>
        <end position="359"/>
    </location>
</feature>
<organism evidence="5 6">
    <name type="scientific">Gulosibacter molinativorax</name>
    <dbReference type="NCBI Taxonomy" id="256821"/>
    <lineage>
        <taxon>Bacteria</taxon>
        <taxon>Bacillati</taxon>
        <taxon>Actinomycetota</taxon>
        <taxon>Actinomycetes</taxon>
        <taxon>Micrococcales</taxon>
        <taxon>Microbacteriaceae</taxon>
        <taxon>Gulosibacter</taxon>
    </lineage>
</organism>
<dbReference type="PANTHER" id="PTHR38590:SF1">
    <property type="entry name" value="BLL0828 PROTEIN"/>
    <property type="match status" value="1"/>
</dbReference>
<dbReference type="Pfam" id="PF13338">
    <property type="entry name" value="AbiEi_4"/>
    <property type="match status" value="1"/>
</dbReference>
<feature type="domain" description="AbiEi antitoxin N-terminal" evidence="4">
    <location>
        <begin position="6"/>
        <end position="48"/>
    </location>
</feature>
<evidence type="ECO:0000259" key="3">
    <source>
        <dbReference type="Pfam" id="PF04480"/>
    </source>
</evidence>
<dbReference type="EMBL" id="PXVD01000008">
    <property type="protein sequence ID" value="MDJ1370928.1"/>
    <property type="molecule type" value="Genomic_DNA"/>
</dbReference>
<dbReference type="Proteomes" id="UP001170379">
    <property type="component" value="Unassembled WGS sequence"/>
</dbReference>
<name>A0ABT7C6U0_9MICO</name>
<feature type="transmembrane region" description="Helical" evidence="2">
    <location>
        <begin position="12"/>
        <end position="33"/>
    </location>
</feature>
<evidence type="ECO:0000259" key="4">
    <source>
        <dbReference type="Pfam" id="PF13338"/>
    </source>
</evidence>
<proteinExistence type="predicted"/>
<sequence length="359" mass="40272">MDWDTIFATGHGVLTTADLLGAGIAFTTIRRALKNKLIRRISRGRYAVMGTLSDYGTARALNGVVSGLSALKQWGVWLPSRHRNPKLNIRVTRNVDRKHVCHPFRRKTAKSVSVRVLPNSVPDSYTDHPRGRGNGRQLRRQPLDEIPTAILVAEADCTWDELVAIGDSALQLGVAMSTLKEIAKLGTSKLRRAFAMLDSESQSGAESLLRARLSSRGINLKVQVPISKMHVDGLIGTSLVIEVDGVEYHRTKEQVLADRRRDRILHALGYIVLRFTAAEVFYEWDRVLREILLYLKMNKHRRKVHDPDDFADEFEELRSATSNVEAGQVDTSDDAAYQLDGPNELMHEADEMDGPDRQT</sequence>
<keyword evidence="2" id="KW-1133">Transmembrane helix</keyword>
<dbReference type="Gene3D" id="3.40.960.10">
    <property type="entry name" value="VSR Endonuclease"/>
    <property type="match status" value="1"/>
</dbReference>
<comment type="caution">
    <text evidence="5">The sequence shown here is derived from an EMBL/GenBank/DDBJ whole genome shotgun (WGS) entry which is preliminary data.</text>
</comment>
<dbReference type="RefSeq" id="WP_026936417.1">
    <property type="nucleotide sequence ID" value="NZ_CP028426.1"/>
</dbReference>
<feature type="compositionally biased region" description="Basic and acidic residues" evidence="1">
    <location>
        <begin position="345"/>
        <end position="359"/>
    </location>
</feature>
<dbReference type="InterPro" id="IPR011335">
    <property type="entry name" value="Restrct_endonuc-II-like"/>
</dbReference>
<evidence type="ECO:0000313" key="5">
    <source>
        <dbReference type="EMBL" id="MDJ1370928.1"/>
    </source>
</evidence>
<dbReference type="PANTHER" id="PTHR38590">
    <property type="entry name" value="BLL0828 PROTEIN"/>
    <property type="match status" value="1"/>
</dbReference>